<sequence>MKKLVRTVPIPKGDDSALHYDIMEFDIPMFEEKESHDYKDYVYEGGYNQRSQNSHGVLNEFNEKVNKVIPFPTPKEI</sequence>
<reference evidence="1" key="1">
    <citation type="submission" date="2019-12" db="EMBL/GenBank/DDBJ databases">
        <title>Microbes associate with the intestines of laboratory mice.</title>
        <authorList>
            <person name="Navarre W."/>
            <person name="Wong E."/>
        </authorList>
    </citation>
    <scope>NUCLEOTIDE SEQUENCE</scope>
    <source>
        <strain evidence="1">NM79_F5</strain>
    </source>
</reference>
<protein>
    <submittedName>
        <fullName evidence="1">Uncharacterized protein</fullName>
    </submittedName>
</protein>
<dbReference type="Proteomes" id="UP000656077">
    <property type="component" value="Unassembled WGS sequence"/>
</dbReference>
<organism evidence="1 2">
    <name type="scientific">Clostridium chromiireducens</name>
    <dbReference type="NCBI Taxonomy" id="225345"/>
    <lineage>
        <taxon>Bacteria</taxon>
        <taxon>Bacillati</taxon>
        <taxon>Bacillota</taxon>
        <taxon>Clostridia</taxon>
        <taxon>Eubacteriales</taxon>
        <taxon>Clostridiaceae</taxon>
        <taxon>Clostridium</taxon>
    </lineage>
</organism>
<dbReference type="RefSeq" id="WP_160360597.1">
    <property type="nucleotide sequence ID" value="NZ_WSRQ01000041.1"/>
</dbReference>
<evidence type="ECO:0000313" key="2">
    <source>
        <dbReference type="Proteomes" id="UP000656077"/>
    </source>
</evidence>
<comment type="caution">
    <text evidence="1">The sequence shown here is derived from an EMBL/GenBank/DDBJ whole genome shotgun (WGS) entry which is preliminary data.</text>
</comment>
<evidence type="ECO:0000313" key="1">
    <source>
        <dbReference type="EMBL" id="MVX65939.1"/>
    </source>
</evidence>
<gene>
    <name evidence="1" type="ORF">GKZ28_19865</name>
</gene>
<dbReference type="EMBL" id="WSRQ01000041">
    <property type="protein sequence ID" value="MVX65939.1"/>
    <property type="molecule type" value="Genomic_DNA"/>
</dbReference>
<proteinExistence type="predicted"/>
<name>A0A964RQ41_9CLOT</name>
<accession>A0A964RQ41</accession>
<dbReference type="AlphaFoldDB" id="A0A964RQ41"/>